<keyword evidence="2" id="KW-0677">Repeat</keyword>
<dbReference type="InterPro" id="IPR020472">
    <property type="entry name" value="WD40_PAC1"/>
</dbReference>
<dbReference type="Proteomes" id="UP000754883">
    <property type="component" value="Unassembled WGS sequence"/>
</dbReference>
<feature type="repeat" description="WD" evidence="3">
    <location>
        <begin position="719"/>
        <end position="751"/>
    </location>
</feature>
<dbReference type="Gene3D" id="2.130.10.10">
    <property type="entry name" value="YVTN repeat-like/Quinoprotein amine dehydrogenase"/>
    <property type="match status" value="3"/>
</dbReference>
<dbReference type="PROSITE" id="PS50082">
    <property type="entry name" value="WD_REPEATS_2"/>
    <property type="match status" value="9"/>
</dbReference>
<organism evidence="4 5">
    <name type="scientific">Clonostachys byssicola</name>
    <dbReference type="NCBI Taxonomy" id="160290"/>
    <lineage>
        <taxon>Eukaryota</taxon>
        <taxon>Fungi</taxon>
        <taxon>Dikarya</taxon>
        <taxon>Ascomycota</taxon>
        <taxon>Pezizomycotina</taxon>
        <taxon>Sordariomycetes</taxon>
        <taxon>Hypocreomycetidae</taxon>
        <taxon>Hypocreales</taxon>
        <taxon>Bionectriaceae</taxon>
        <taxon>Clonostachys</taxon>
    </lineage>
</organism>
<dbReference type="InterPro" id="IPR036322">
    <property type="entry name" value="WD40_repeat_dom_sf"/>
</dbReference>
<evidence type="ECO:0000313" key="5">
    <source>
        <dbReference type="Proteomes" id="UP000754883"/>
    </source>
</evidence>
<dbReference type="InterPro" id="IPR019775">
    <property type="entry name" value="WD40_repeat_CS"/>
</dbReference>
<keyword evidence="5" id="KW-1185">Reference proteome</keyword>
<name>A0A9N9UVD6_9HYPO</name>
<evidence type="ECO:0008006" key="6">
    <source>
        <dbReference type="Google" id="ProtNLM"/>
    </source>
</evidence>
<keyword evidence="1 3" id="KW-0853">WD repeat</keyword>
<accession>A0A9N9UVD6</accession>
<gene>
    <name evidence="4" type="ORF">CBYS24578_00002987</name>
</gene>
<feature type="repeat" description="WD" evidence="3">
    <location>
        <begin position="509"/>
        <end position="551"/>
    </location>
</feature>
<reference evidence="4" key="1">
    <citation type="submission" date="2021-10" db="EMBL/GenBank/DDBJ databases">
        <authorList>
            <person name="Piombo E."/>
        </authorList>
    </citation>
    <scope>NUCLEOTIDE SEQUENCE</scope>
</reference>
<dbReference type="Pfam" id="PF00400">
    <property type="entry name" value="WD40"/>
    <property type="match status" value="9"/>
</dbReference>
<dbReference type="InterPro" id="IPR015943">
    <property type="entry name" value="WD40/YVTN_repeat-like_dom_sf"/>
</dbReference>
<dbReference type="PANTHER" id="PTHR19879">
    <property type="entry name" value="TRANSCRIPTION INITIATION FACTOR TFIID"/>
    <property type="match status" value="1"/>
</dbReference>
<feature type="repeat" description="WD" evidence="3">
    <location>
        <begin position="677"/>
        <end position="718"/>
    </location>
</feature>
<proteinExistence type="predicted"/>
<feature type="repeat" description="WD" evidence="3">
    <location>
        <begin position="382"/>
        <end position="423"/>
    </location>
</feature>
<feature type="repeat" description="WD" evidence="3">
    <location>
        <begin position="636"/>
        <end position="676"/>
    </location>
</feature>
<dbReference type="PANTHER" id="PTHR19879:SF9">
    <property type="entry name" value="TRANSCRIPTION INITIATION FACTOR TFIID SUBUNIT 5"/>
    <property type="match status" value="1"/>
</dbReference>
<evidence type="ECO:0000256" key="2">
    <source>
        <dbReference type="ARBA" id="ARBA00022737"/>
    </source>
</evidence>
<dbReference type="OrthoDB" id="538223at2759"/>
<evidence type="ECO:0000313" key="4">
    <source>
        <dbReference type="EMBL" id="CAH0000164.1"/>
    </source>
</evidence>
<dbReference type="SMART" id="SM00320">
    <property type="entry name" value="WD40"/>
    <property type="match status" value="9"/>
</dbReference>
<dbReference type="CDD" id="cd00200">
    <property type="entry name" value="WD40"/>
    <property type="match status" value="1"/>
</dbReference>
<dbReference type="PROSITE" id="PS50294">
    <property type="entry name" value="WD_REPEATS_REGION"/>
    <property type="match status" value="7"/>
</dbReference>
<dbReference type="EMBL" id="CABFNO020001553">
    <property type="protein sequence ID" value="CAH0000164.1"/>
    <property type="molecule type" value="Genomic_DNA"/>
</dbReference>
<feature type="repeat" description="WD" evidence="3">
    <location>
        <begin position="594"/>
        <end position="635"/>
    </location>
</feature>
<dbReference type="PROSITE" id="PS00678">
    <property type="entry name" value="WD_REPEATS_1"/>
    <property type="match status" value="5"/>
</dbReference>
<feature type="repeat" description="WD" evidence="3">
    <location>
        <begin position="552"/>
        <end position="593"/>
    </location>
</feature>
<dbReference type="AlphaFoldDB" id="A0A9N9UVD6"/>
<comment type="caution">
    <text evidence="4">The sequence shown here is derived from an EMBL/GenBank/DDBJ whole genome shotgun (WGS) entry which is preliminary data.</text>
</comment>
<dbReference type="PRINTS" id="PR00320">
    <property type="entry name" value="GPROTEINBRPT"/>
</dbReference>
<evidence type="ECO:0000256" key="3">
    <source>
        <dbReference type="PROSITE-ProRule" id="PRU00221"/>
    </source>
</evidence>
<feature type="repeat" description="WD" evidence="3">
    <location>
        <begin position="467"/>
        <end position="509"/>
    </location>
</feature>
<sequence length="782" mass="88363">MEESSARLKWIVSSRNKTRIEQLLAEASGMVCLDLEENTDPISEAIQVYIDWKVSNINLLRKNRVSREKVSKILHTKADGTFLWVALVIQELLEVEVSSEILVVLEDCPAGLDQIYERMLKQISEHKRNGPEMCRRILSTAVFAYRPLHLHELHVLSGLEKYNSKVNDINETVLLCRSFLTVREDHVYLIHQSAKDFLTGTSPKNTFRCDPEKIHDDLFRRSIKVMGGVLKRDVYDLILPGITIDEVSPPDPNPLKEVKYSCVYWINHYCDSNRDDVCTAAQNTTTSSDVIVQFLQEFLLNWFEALSLLHCLDDGVRSIRMLEQFLVNKWMIEKAPLQTYVSALLFSPSESRIREIFRNEEPNWIGIKPRVENKWSRCLQTLQGLGPEVHTIAFSCDSRLMASGSERSTVCVWDPETGSELPKLTGHKWAILSVAFSYHEANLLASGCQYGSIRLWDLETGTELKRLEDHDAWVHSVAFSPRNPNILASGGSDKTVRLWDLKTLQIRRLRGHEDSIRSVGFSNHNMNLLASGSDDGSVRVWDLDKGSTLHVLKGHSRWVNSVAFSDISKVLASASGDKTIRLWDSETGSALRILQGHSRDVRAIAFSDNSHILASGSTDTTMRLWDTETGLELQKLEGNGDMIEAVAFYNSKVLASASSNGTARFWDLEPASEPASEPEKSARIEVTEFSHDAKILASGSYDGTIRLWDPNTGSVLRELFGHRNDILSVTFSCDSKLLASTCRDRTVRVWDPETGLKRFNNHNLGSGERLKATNFIWKWNIA</sequence>
<evidence type="ECO:0000256" key="1">
    <source>
        <dbReference type="ARBA" id="ARBA00022574"/>
    </source>
</evidence>
<dbReference type="InterPro" id="IPR001680">
    <property type="entry name" value="WD40_rpt"/>
</dbReference>
<protein>
    <recommendedName>
        <fullName evidence="6">Vegetative incompatibility protein HET-E-1</fullName>
    </recommendedName>
</protein>
<dbReference type="SUPFAM" id="SSF50978">
    <property type="entry name" value="WD40 repeat-like"/>
    <property type="match status" value="2"/>
</dbReference>
<feature type="repeat" description="WD" evidence="3">
    <location>
        <begin position="424"/>
        <end position="466"/>
    </location>
</feature>